<dbReference type="Proteomes" id="UP000490939">
    <property type="component" value="Unassembled WGS sequence"/>
</dbReference>
<evidence type="ECO:0008006" key="4">
    <source>
        <dbReference type="Google" id="ProtNLM"/>
    </source>
</evidence>
<dbReference type="AlphaFoldDB" id="A0A8H3V6Q8"/>
<feature type="coiled-coil region" evidence="1">
    <location>
        <begin position="11"/>
        <end position="38"/>
    </location>
</feature>
<evidence type="ECO:0000256" key="1">
    <source>
        <dbReference type="SAM" id="Coils"/>
    </source>
</evidence>
<name>A0A8H3V6Q8_VENIN</name>
<organism evidence="2 3">
    <name type="scientific">Venturia inaequalis</name>
    <name type="common">Apple scab fungus</name>
    <dbReference type="NCBI Taxonomy" id="5025"/>
    <lineage>
        <taxon>Eukaryota</taxon>
        <taxon>Fungi</taxon>
        <taxon>Dikarya</taxon>
        <taxon>Ascomycota</taxon>
        <taxon>Pezizomycotina</taxon>
        <taxon>Dothideomycetes</taxon>
        <taxon>Pleosporomycetidae</taxon>
        <taxon>Venturiales</taxon>
        <taxon>Venturiaceae</taxon>
        <taxon>Venturia</taxon>
    </lineage>
</organism>
<accession>A0A8H3V6Q8</accession>
<reference evidence="2 3" key="1">
    <citation type="submission" date="2019-07" db="EMBL/GenBank/DDBJ databases">
        <title>Venturia inaequalis Genome Resource.</title>
        <authorList>
            <person name="Lichtner F.J."/>
        </authorList>
    </citation>
    <scope>NUCLEOTIDE SEQUENCE [LARGE SCALE GENOMIC DNA]</scope>
    <source>
        <strain evidence="2 3">DMI_063113</strain>
    </source>
</reference>
<protein>
    <recommendedName>
        <fullName evidence="4">F-box domain-containing protein</fullName>
    </recommendedName>
</protein>
<proteinExistence type="predicted"/>
<dbReference type="EMBL" id="WNWR01000347">
    <property type="protein sequence ID" value="KAE9982072.1"/>
    <property type="molecule type" value="Genomic_DNA"/>
</dbReference>
<keyword evidence="1" id="KW-0175">Coiled coil</keyword>
<evidence type="ECO:0000313" key="3">
    <source>
        <dbReference type="Proteomes" id="UP000490939"/>
    </source>
</evidence>
<sequence length="437" mass="48887">MGYRRARSKSLESEDDEVKELRAKIQKMQHAHLTFEDRGQKLYSLTTESYRNATRRASEEARKSLPVGEKIQPRFTGLPVELVENIAIRLPAEIFAQLRLSCKTLEVKTRYYFAKKYFISRVVKPEWESIRRLIVIMNSPELGSVVRDVTIDAFPRSPYDGHHLRRHSSTLSIRNRQNLSSLLFRLFDKIPMLRGLNFRVVASPVGTTLETRFGHSKECSVDVLESALDALASSGTPISSLGLGHPDSDCFFHLPNLHVSKLAASASLARIFQNITTLDLAFFTAPGDASNTLSRFLNMTPSVRDLALFFKNVEPDPAVRLPDSLHAFHDVAAAADLRNLVHVGLTGVQTPTTEGLRAFLGRSKATLKTVRIVDVQFRERPERRLTAFLGEELNLEGARVAGSRVGRRRCWMGDLRLECGVWRDFGVDGGVGGGDGE</sequence>
<keyword evidence="3" id="KW-1185">Reference proteome</keyword>
<evidence type="ECO:0000313" key="2">
    <source>
        <dbReference type="EMBL" id="KAE9982072.1"/>
    </source>
</evidence>
<gene>
    <name evidence="2" type="ORF">EG327_005965</name>
</gene>
<comment type="caution">
    <text evidence="2">The sequence shown here is derived from an EMBL/GenBank/DDBJ whole genome shotgun (WGS) entry which is preliminary data.</text>
</comment>